<dbReference type="RefSeq" id="WP_110131242.1">
    <property type="nucleotide sequence ID" value="NZ_QHJQ01000006.1"/>
</dbReference>
<keyword evidence="4" id="KW-1185">Reference proteome</keyword>
<reference evidence="3 4" key="1">
    <citation type="submission" date="2018-05" db="EMBL/GenBank/DDBJ databases">
        <title>Coraliomargarita sinensis sp. nov., isolated from a marine solar saltern.</title>
        <authorList>
            <person name="Zhou L.Y."/>
        </authorList>
    </citation>
    <scope>NUCLEOTIDE SEQUENCE [LARGE SCALE GENOMIC DNA]</scope>
    <source>
        <strain evidence="3 4">WN38</strain>
    </source>
</reference>
<dbReference type="PANTHER" id="PTHR30595:SF6">
    <property type="entry name" value="SCHLAFEN ALBA-2 DOMAIN-CONTAINING PROTEIN"/>
    <property type="match status" value="1"/>
</dbReference>
<gene>
    <name evidence="3" type="ORF">DDZ13_09610</name>
</gene>
<name>A0A317ZES9_9BACT</name>
<comment type="caution">
    <text evidence="3">The sequence shown here is derived from an EMBL/GenBank/DDBJ whole genome shotgun (WGS) entry which is preliminary data.</text>
</comment>
<dbReference type="InParanoid" id="A0A317ZES9"/>
<proteinExistence type="predicted"/>
<dbReference type="InterPro" id="IPR007421">
    <property type="entry name" value="Schlafen_AlbA_2_dom"/>
</dbReference>
<dbReference type="InterPro" id="IPR038461">
    <property type="entry name" value="Schlafen_AlbA_2_dom_sf"/>
</dbReference>
<dbReference type="AlphaFoldDB" id="A0A317ZES9"/>
<sequence length="649" mass="73285">MTDSPINFALLKETYDIECKAAQGRDGLGELPKDFWESYSAMANTDGGSIFLGVAEKKDAFKVLGIKKPEKVIKDLVDTANSRDKVSVNLLTNSDIVRHTFEPGKVIEIKVRRATRQERPVYLKKTPIGNSYRRRHEADQRMTDDEVKRMLADQQYDSLDHRILKGYGLEDLDKSSLSAFRQSVAVRSPETNFDALSDLDFLRQIRGWRKDRESGEEGLTVAGLLMFGSYPTIRDEFPHYFVDYQEQAAPGEEPRYLDRICPDGAWSGNLYDFYRKVYPKLVSDLKAEFLLKGGVREGESPAHVAVREAFVNALVHADYSVPTSVLVVKRPDFFSFKNPGLMRVPFAVAMAGGESDSRNKSIQDMFRMIGAGERQGFGIRKILDGWKKFDWRIPYFEEKDEPSPRVVVTLSMLSLFPEQAVQILSSHYRKPWGQFSETEKVALVLAFTEGAVTHGRLSQFCVDHPRDVSATLHGLEKSGALETTGQYRAKTYHIPGHMLPTAEDVFESTTNSDVNTTNLEPSTTNLEPSTTNLEPNTTNLDDKGRIVHVQFHHPFVDDIATLTPAFRQELETIAKLPRTKKKLSRDEMIEVILELCRNQYVTSGALSVLLNREITTLRGQYLAPLKAEGKLKLAFPRTPTDPKQAYLAT</sequence>
<evidence type="ECO:0000313" key="3">
    <source>
        <dbReference type="EMBL" id="PXA03886.1"/>
    </source>
</evidence>
<accession>A0A317ZES9</accession>
<feature type="domain" description="Schlafen AlbA-2" evidence="2">
    <location>
        <begin position="13"/>
        <end position="142"/>
    </location>
</feature>
<evidence type="ECO:0000256" key="1">
    <source>
        <dbReference type="SAM" id="MobiDB-lite"/>
    </source>
</evidence>
<dbReference type="OrthoDB" id="9813719at2"/>
<dbReference type="PANTHER" id="PTHR30595">
    <property type="entry name" value="GLPR-RELATED TRANSCRIPTIONAL REPRESSOR"/>
    <property type="match status" value="1"/>
</dbReference>
<dbReference type="Proteomes" id="UP000247099">
    <property type="component" value="Unassembled WGS sequence"/>
</dbReference>
<dbReference type="Gene3D" id="3.30.950.30">
    <property type="entry name" value="Schlafen, AAA domain"/>
    <property type="match status" value="1"/>
</dbReference>
<protein>
    <submittedName>
        <fullName evidence="3">AAA family ATPase</fullName>
    </submittedName>
</protein>
<evidence type="ECO:0000259" key="2">
    <source>
        <dbReference type="Pfam" id="PF04326"/>
    </source>
</evidence>
<dbReference type="Pfam" id="PF04326">
    <property type="entry name" value="SLFN_AlbA_2"/>
    <property type="match status" value="1"/>
</dbReference>
<feature type="region of interest" description="Disordered" evidence="1">
    <location>
        <begin position="510"/>
        <end position="531"/>
    </location>
</feature>
<dbReference type="Gene3D" id="3.30.565.60">
    <property type="match status" value="1"/>
</dbReference>
<organism evidence="3 4">
    <name type="scientific">Coraliomargarita sinensis</name>
    <dbReference type="NCBI Taxonomy" id="2174842"/>
    <lineage>
        <taxon>Bacteria</taxon>
        <taxon>Pseudomonadati</taxon>
        <taxon>Verrucomicrobiota</taxon>
        <taxon>Opitutia</taxon>
        <taxon>Puniceicoccales</taxon>
        <taxon>Coraliomargaritaceae</taxon>
        <taxon>Coraliomargarita</taxon>
    </lineage>
</organism>
<evidence type="ECO:0000313" key="4">
    <source>
        <dbReference type="Proteomes" id="UP000247099"/>
    </source>
</evidence>
<dbReference type="EMBL" id="QHJQ01000006">
    <property type="protein sequence ID" value="PXA03886.1"/>
    <property type="molecule type" value="Genomic_DNA"/>
</dbReference>
<dbReference type="InterPro" id="IPR038475">
    <property type="entry name" value="RecG_C_sf"/>
</dbReference>
<dbReference type="Pfam" id="PF13749">
    <property type="entry name" value="HATPase_c_4"/>
    <property type="match status" value="1"/>
</dbReference>